<reference evidence="5 6" key="1">
    <citation type="submission" date="2016-03" db="EMBL/GenBank/DDBJ databases">
        <title>Cyphomyrmex costatus WGS genome.</title>
        <authorList>
            <person name="Nygaard S."/>
            <person name="Hu H."/>
            <person name="Boomsma J."/>
            <person name="Zhang G."/>
        </authorList>
    </citation>
    <scope>NUCLEOTIDE SEQUENCE [LARGE SCALE GENOMIC DNA]</scope>
    <source>
        <strain evidence="5">MS0001</strain>
        <tissue evidence="5">Whole body</tissue>
    </source>
</reference>
<feature type="compositionally biased region" description="Basic and acidic residues" evidence="3">
    <location>
        <begin position="136"/>
        <end position="153"/>
    </location>
</feature>
<feature type="compositionally biased region" description="Basic and acidic residues" evidence="3">
    <location>
        <begin position="403"/>
        <end position="419"/>
    </location>
</feature>
<dbReference type="GO" id="GO:0005634">
    <property type="term" value="C:nucleus"/>
    <property type="evidence" value="ECO:0007669"/>
    <property type="project" value="TreeGrafter"/>
</dbReference>
<dbReference type="PANTHER" id="PTHR48103">
    <property type="entry name" value="MIDASIN-RELATED"/>
    <property type="match status" value="1"/>
</dbReference>
<evidence type="ECO:0000256" key="1">
    <source>
        <dbReference type="ARBA" id="ARBA00022741"/>
    </source>
</evidence>
<name>A0A151I922_9HYME</name>
<evidence type="ECO:0000256" key="3">
    <source>
        <dbReference type="SAM" id="MobiDB-lite"/>
    </source>
</evidence>
<dbReference type="Proteomes" id="UP000078542">
    <property type="component" value="Unassembled WGS sequence"/>
</dbReference>
<feature type="region of interest" description="Disordered" evidence="3">
    <location>
        <begin position="1"/>
        <end position="559"/>
    </location>
</feature>
<keyword evidence="1" id="KW-0547">Nucleotide-binding</keyword>
<feature type="compositionally biased region" description="Basic and acidic residues" evidence="3">
    <location>
        <begin position="161"/>
        <end position="185"/>
    </location>
</feature>
<feature type="compositionally biased region" description="Basic and acidic residues" evidence="3">
    <location>
        <begin position="91"/>
        <end position="109"/>
    </location>
</feature>
<feature type="domain" description="VWFA" evidence="4">
    <location>
        <begin position="689"/>
        <end position="882"/>
    </location>
</feature>
<feature type="compositionally biased region" description="Acidic residues" evidence="3">
    <location>
        <begin position="252"/>
        <end position="264"/>
    </location>
</feature>
<dbReference type="STRING" id="456900.A0A151I922"/>
<dbReference type="InterPro" id="IPR002035">
    <property type="entry name" value="VWF_A"/>
</dbReference>
<feature type="compositionally biased region" description="Acidic residues" evidence="3">
    <location>
        <begin position="110"/>
        <end position="132"/>
    </location>
</feature>
<evidence type="ECO:0000256" key="2">
    <source>
        <dbReference type="ARBA" id="ARBA00022840"/>
    </source>
</evidence>
<evidence type="ECO:0000313" key="6">
    <source>
        <dbReference type="Proteomes" id="UP000078542"/>
    </source>
</evidence>
<dbReference type="InterPro" id="IPR036465">
    <property type="entry name" value="vWFA_dom_sf"/>
</dbReference>
<keyword evidence="2" id="KW-0067">ATP-binding</keyword>
<dbReference type="SMART" id="SM00327">
    <property type="entry name" value="VWA"/>
    <property type="match status" value="1"/>
</dbReference>
<proteinExistence type="predicted"/>
<dbReference type="PROSITE" id="PS50234">
    <property type="entry name" value="VWFA"/>
    <property type="match status" value="1"/>
</dbReference>
<organism evidence="5 6">
    <name type="scientific">Cyphomyrmex costatus</name>
    <dbReference type="NCBI Taxonomy" id="456900"/>
    <lineage>
        <taxon>Eukaryota</taxon>
        <taxon>Metazoa</taxon>
        <taxon>Ecdysozoa</taxon>
        <taxon>Arthropoda</taxon>
        <taxon>Hexapoda</taxon>
        <taxon>Insecta</taxon>
        <taxon>Pterygota</taxon>
        <taxon>Neoptera</taxon>
        <taxon>Endopterygota</taxon>
        <taxon>Hymenoptera</taxon>
        <taxon>Apocrita</taxon>
        <taxon>Aculeata</taxon>
        <taxon>Formicoidea</taxon>
        <taxon>Formicidae</taxon>
        <taxon>Myrmicinae</taxon>
        <taxon>Cyphomyrmex</taxon>
    </lineage>
</organism>
<dbReference type="Gene3D" id="3.40.50.410">
    <property type="entry name" value="von Willebrand factor, type A domain"/>
    <property type="match status" value="1"/>
</dbReference>
<feature type="compositionally biased region" description="Basic and acidic residues" evidence="3">
    <location>
        <begin position="19"/>
        <end position="60"/>
    </location>
</feature>
<feature type="compositionally biased region" description="Basic and acidic residues" evidence="3">
    <location>
        <begin position="499"/>
        <end position="545"/>
    </location>
</feature>
<dbReference type="GO" id="GO:0005524">
    <property type="term" value="F:ATP binding"/>
    <property type="evidence" value="ECO:0007669"/>
    <property type="project" value="UniProtKB-KW"/>
</dbReference>
<dbReference type="PANTHER" id="PTHR48103:SF2">
    <property type="entry name" value="MIDASIN"/>
    <property type="match status" value="1"/>
</dbReference>
<evidence type="ECO:0000259" key="4">
    <source>
        <dbReference type="PROSITE" id="PS50234"/>
    </source>
</evidence>
<protein>
    <submittedName>
        <fullName evidence="5">Midasin</fullName>
    </submittedName>
</protein>
<feature type="compositionally biased region" description="Acidic residues" evidence="3">
    <location>
        <begin position="198"/>
        <end position="226"/>
    </location>
</feature>
<dbReference type="AlphaFoldDB" id="A0A151I922"/>
<gene>
    <name evidence="5" type="ORF">ALC62_14255</name>
</gene>
<dbReference type="EMBL" id="KQ978324">
    <property type="protein sequence ID" value="KYM95099.1"/>
    <property type="molecule type" value="Genomic_DNA"/>
</dbReference>
<feature type="compositionally biased region" description="Basic and acidic residues" evidence="3">
    <location>
        <begin position="227"/>
        <end position="251"/>
    </location>
</feature>
<dbReference type="FunFam" id="3.40.50.410:FF:000028">
    <property type="entry name" value="Midasin"/>
    <property type="match status" value="1"/>
</dbReference>
<feature type="compositionally biased region" description="Basic and acidic residues" evidence="3">
    <location>
        <begin position="339"/>
        <end position="355"/>
    </location>
</feature>
<dbReference type="GO" id="GO:0000027">
    <property type="term" value="P:ribosomal large subunit assembly"/>
    <property type="evidence" value="ECO:0007669"/>
    <property type="project" value="TreeGrafter"/>
</dbReference>
<keyword evidence="6" id="KW-1185">Reference proteome</keyword>
<dbReference type="OrthoDB" id="422220at2759"/>
<dbReference type="GO" id="GO:0000055">
    <property type="term" value="P:ribosomal large subunit export from nucleus"/>
    <property type="evidence" value="ECO:0007669"/>
    <property type="project" value="TreeGrafter"/>
</dbReference>
<dbReference type="KEGG" id="ccoa:108780744"/>
<dbReference type="CDD" id="cd01460">
    <property type="entry name" value="vWA_midasin"/>
    <property type="match status" value="1"/>
</dbReference>
<dbReference type="SUPFAM" id="SSF53300">
    <property type="entry name" value="vWA-like"/>
    <property type="match status" value="1"/>
</dbReference>
<feature type="compositionally biased region" description="Acidic residues" evidence="3">
    <location>
        <begin position="77"/>
        <end position="90"/>
    </location>
</feature>
<accession>A0A151I922</accession>
<dbReference type="GO" id="GO:0030687">
    <property type="term" value="C:preribosome, large subunit precursor"/>
    <property type="evidence" value="ECO:0007669"/>
    <property type="project" value="TreeGrafter"/>
</dbReference>
<feature type="compositionally biased region" description="Polar residues" evidence="3">
    <location>
        <begin position="371"/>
        <end position="400"/>
    </location>
</feature>
<sequence>MNESEEKTEKGGMGLADGEGTKDVSDRIESEDQLEDARPADQEQEKQDDKACKEEEKGIDMSENFDNELQDMKKNDDEEQSDDDDEENDLDKEMGETEKGAEQLDKEIWGDDQEESEEDNQQSENESEEEGTGEQIGEKEMGARDDNGKRKQNDDDDMDHDENQEKNKKEINELDEPKIDEDHINPYHGKFQPQPEPEPLDLPEDMNLDEDGKEDNGGDDENPFDIDEMKKPPPEKQDIKLEKESEEIKENDSEENSSEDEDDNNNTGKENQAHKTEELETSEETEEKSDENAEAENKDEEQNQDKEAEEEQLQEKAAPSANDASKEMDAAQQTEETTEGSRDKVAQQSDAKDQQETSFENTQEDNIDKGTGQSQSAQQESGHSGSSKQETVSAPQSNAMTKPIEKRNNPGESNEDRSLLNRFESTLKKLKTTYTQDEVSRDENEDDANNTDGNKAEMAQHIKDFEKFDDYTLDAATEDQVRQQASNMDEDKNEEETKDDTMDVEMHEDKENDVTDDKVNEHKPEKVSEITDNQCKKNSDGKRNMENNQTETTVELEGETAETMKVERGNESTFHTMEWNIEENDLSSDHVERKRFEMERMLGEWTQVPSTEEATAAWNCLYSVTDAAARDLSEKLRLVLEPTQASRLKGDYKTGKRINMRKIIPYIASQFRKDKIWLRRTKPSKRDYQIVLALDDSSSMADNHSKELAFESLSLISKAMTYLEVGQLSVLSFGEQVKVLHPLEEAFTEQSGSRLIQEMKFDQKKTMIGQLVDFTVDMFESQCASSDNAKLLVVLSDGRGIFSEGKEKVNCAVRRARLVDIFLVFIIVDNPINKDSILDIRMPVFEKGKLLGIRSYMDNFPFPFYMILRDINTLPGVLSDALRQWFEVVGKIDT</sequence>
<evidence type="ECO:0000313" key="5">
    <source>
        <dbReference type="EMBL" id="KYM95099.1"/>
    </source>
</evidence>
<feature type="compositionally biased region" description="Basic and acidic residues" evidence="3">
    <location>
        <begin position="454"/>
        <end position="470"/>
    </location>
</feature>
<feature type="compositionally biased region" description="Acidic residues" evidence="3">
    <location>
        <begin position="279"/>
        <end position="299"/>
    </location>
</feature>
<feature type="compositionally biased region" description="Basic and acidic residues" evidence="3">
    <location>
        <begin position="1"/>
        <end position="10"/>
    </location>
</feature>
<dbReference type="Pfam" id="PF00092">
    <property type="entry name" value="VWA"/>
    <property type="match status" value="1"/>
</dbReference>